<dbReference type="Proteomes" id="UP001607303">
    <property type="component" value="Unassembled WGS sequence"/>
</dbReference>
<gene>
    <name evidence="1" type="ORF">V1477_006876</name>
</gene>
<reference evidence="1 2" key="1">
    <citation type="journal article" date="2024" name="Ann. Entomol. Soc. Am.">
        <title>Genomic analyses of the southern and eastern yellowjacket wasps (Hymenoptera: Vespidae) reveal evolutionary signatures of social life.</title>
        <authorList>
            <person name="Catto M.A."/>
            <person name="Caine P.B."/>
            <person name="Orr S.E."/>
            <person name="Hunt B.G."/>
            <person name="Goodisman M.A.D."/>
        </authorList>
    </citation>
    <scope>NUCLEOTIDE SEQUENCE [LARGE SCALE GENOMIC DNA]</scope>
    <source>
        <strain evidence="1">232</strain>
        <tissue evidence="1">Head and thorax</tissue>
    </source>
</reference>
<evidence type="ECO:0000313" key="2">
    <source>
        <dbReference type="Proteomes" id="UP001607303"/>
    </source>
</evidence>
<dbReference type="AlphaFoldDB" id="A0ABD2CHH1"/>
<dbReference type="EMBL" id="JAYRBN010000050">
    <property type="protein sequence ID" value="KAL2744334.1"/>
    <property type="molecule type" value="Genomic_DNA"/>
</dbReference>
<comment type="caution">
    <text evidence="1">The sequence shown here is derived from an EMBL/GenBank/DDBJ whole genome shotgun (WGS) entry which is preliminary data.</text>
</comment>
<accession>A0ABD2CHH1</accession>
<organism evidence="1 2">
    <name type="scientific">Vespula maculifrons</name>
    <name type="common">Eastern yellow jacket</name>
    <name type="synonym">Wasp</name>
    <dbReference type="NCBI Taxonomy" id="7453"/>
    <lineage>
        <taxon>Eukaryota</taxon>
        <taxon>Metazoa</taxon>
        <taxon>Ecdysozoa</taxon>
        <taxon>Arthropoda</taxon>
        <taxon>Hexapoda</taxon>
        <taxon>Insecta</taxon>
        <taxon>Pterygota</taxon>
        <taxon>Neoptera</taxon>
        <taxon>Endopterygota</taxon>
        <taxon>Hymenoptera</taxon>
        <taxon>Apocrita</taxon>
        <taxon>Aculeata</taxon>
        <taxon>Vespoidea</taxon>
        <taxon>Vespidae</taxon>
        <taxon>Vespinae</taxon>
        <taxon>Vespula</taxon>
    </lineage>
</organism>
<name>A0ABD2CHH1_VESMC</name>
<keyword evidence="2" id="KW-1185">Reference proteome</keyword>
<proteinExistence type="predicted"/>
<sequence length="97" mass="11053">MSCRARGRLDTIVGRQLIRRMALLKLFTLKFPSPFGKPLDAVWGSKKSDDLKSALSEIRNEKRCKTRAYDYFISSLGLTTTGLGYNGTPFIRVQFEF</sequence>
<protein>
    <submittedName>
        <fullName evidence="1">Uncharacterized protein</fullName>
    </submittedName>
</protein>
<evidence type="ECO:0000313" key="1">
    <source>
        <dbReference type="EMBL" id="KAL2744334.1"/>
    </source>
</evidence>